<evidence type="ECO:0000313" key="2">
    <source>
        <dbReference type="EMBL" id="CUG86145.1"/>
    </source>
</evidence>
<gene>
    <name evidence="2" type="ORF">BSAL_91765</name>
</gene>
<feature type="domain" description="Malonyl-CoA decarboxylase C-terminal" evidence="1">
    <location>
        <begin position="240"/>
        <end position="562"/>
    </location>
</feature>
<dbReference type="OrthoDB" id="426718at2759"/>
<dbReference type="GO" id="GO:0005759">
    <property type="term" value="C:mitochondrial matrix"/>
    <property type="evidence" value="ECO:0007669"/>
    <property type="project" value="TreeGrafter"/>
</dbReference>
<accession>A0A0S4J4K1</accession>
<dbReference type="InterPro" id="IPR042303">
    <property type="entry name" value="Malonyl_CoA_deC_C_sf"/>
</dbReference>
<reference evidence="3" key="1">
    <citation type="submission" date="2015-09" db="EMBL/GenBank/DDBJ databases">
        <authorList>
            <consortium name="Pathogen Informatics"/>
        </authorList>
    </citation>
    <scope>NUCLEOTIDE SEQUENCE [LARGE SCALE GENOMIC DNA]</scope>
    <source>
        <strain evidence="3">Lake Konstanz</strain>
    </source>
</reference>
<keyword evidence="3" id="KW-1185">Reference proteome</keyword>
<dbReference type="InterPro" id="IPR007956">
    <property type="entry name" value="Malonyl_CoA_deC_C"/>
</dbReference>
<dbReference type="Gene3D" id="1.20.140.90">
    <property type="entry name" value="Malonyl-CoA decarboxylase, oligemerization domain"/>
    <property type="match status" value="1"/>
</dbReference>
<dbReference type="PANTHER" id="PTHR28641:SF1">
    <property type="entry name" value="MALONYL-COA DECARBOXYLASE, MITOCHONDRIAL"/>
    <property type="match status" value="1"/>
</dbReference>
<dbReference type="Proteomes" id="UP000051952">
    <property type="component" value="Unassembled WGS sequence"/>
</dbReference>
<protein>
    <submittedName>
        <fullName evidence="2">Malonyl-CoA decarboxylase, putative</fullName>
    </submittedName>
</protein>
<dbReference type="GO" id="GO:0006633">
    <property type="term" value="P:fatty acid biosynthetic process"/>
    <property type="evidence" value="ECO:0007669"/>
    <property type="project" value="InterPro"/>
</dbReference>
<dbReference type="AlphaFoldDB" id="A0A0S4J4K1"/>
<dbReference type="Pfam" id="PF05292">
    <property type="entry name" value="MCD"/>
    <property type="match status" value="1"/>
</dbReference>
<dbReference type="VEuPathDB" id="TriTrypDB:BSAL_91765"/>
<dbReference type="GO" id="GO:2001294">
    <property type="term" value="P:malonyl-CoA catabolic process"/>
    <property type="evidence" value="ECO:0007669"/>
    <property type="project" value="TreeGrafter"/>
</dbReference>
<dbReference type="InterPro" id="IPR038351">
    <property type="entry name" value="MCD_N_sf"/>
</dbReference>
<evidence type="ECO:0000259" key="1">
    <source>
        <dbReference type="Pfam" id="PF05292"/>
    </source>
</evidence>
<dbReference type="EMBL" id="CYKH01001247">
    <property type="protein sequence ID" value="CUG86145.1"/>
    <property type="molecule type" value="Genomic_DNA"/>
</dbReference>
<dbReference type="OMA" id="HVSNGAT"/>
<proteinExistence type="predicted"/>
<dbReference type="Gene3D" id="3.40.630.150">
    <property type="entry name" value="Malonyl-CoA decarboxylase, catalytic domain"/>
    <property type="match status" value="1"/>
</dbReference>
<evidence type="ECO:0000313" key="3">
    <source>
        <dbReference type="Proteomes" id="UP000051952"/>
    </source>
</evidence>
<dbReference type="GO" id="GO:0050080">
    <property type="term" value="F:malonyl-CoA decarboxylase activity"/>
    <property type="evidence" value="ECO:0007669"/>
    <property type="project" value="InterPro"/>
</dbReference>
<dbReference type="GO" id="GO:0006085">
    <property type="term" value="P:acetyl-CoA biosynthetic process"/>
    <property type="evidence" value="ECO:0007669"/>
    <property type="project" value="TreeGrafter"/>
</dbReference>
<dbReference type="InterPro" id="IPR038917">
    <property type="entry name" value="Malonyl_CoA_deC"/>
</dbReference>
<sequence length="593" mass="66390">MKRFASSRVSSAAAFARCFSAPVTGTSGTEESWYLDMWRRLVFPSQDSTLSRGEFDSSNSSTTPMEPRHFLRAAGNHLPDGAVNGLWELYHSIHEDDKASQFFVSVSRCGPDLDRVRSHQSKLMEVTAAYEQACKADVGDKQRQSAEKSFMKAVAAMDESATPICERWFRQSTALPNGIRWMMDLRRRLLHTITNTEKAFAAAKQAPEAKDALLETVLYDLKSLDERLLSSFKEFFAKQYLLLEELTWKTTSPYVLERVIASEAVHPFPPGGLDSMKLRIRGGLEVPLDNTHQRHLFALYHPAVADEPLVSIQVSLCSGIENSVDRILNRPTPLQGKEEASHNVQKKQPHPAPLKDTAIFYSINNAQPSLKGIELGSMLIKRVVSSITTQPYKYVDPLTNAPHPITQFSTLSPMPGFMRWLAAETSKLERGLPHRIFGSTDAETTSRHFSELKAAIGGGDMTHEQIMFVVLNMFSDSNEFTHRTPNHLWYWNDELTSALKAPMMRSAAAYLVEEKRRGNMLDPVGNFHVGNGAIVHRINWLANCSEKGSSESACIMVNYRYDLRMLGENSTKYALEHTVAVGDDIKNMLGATA</sequence>
<dbReference type="PANTHER" id="PTHR28641">
    <property type="match status" value="1"/>
</dbReference>
<name>A0A0S4J4K1_BODSA</name>
<dbReference type="GO" id="GO:0005782">
    <property type="term" value="C:peroxisomal matrix"/>
    <property type="evidence" value="ECO:0007669"/>
    <property type="project" value="TreeGrafter"/>
</dbReference>
<organism evidence="2 3">
    <name type="scientific">Bodo saltans</name>
    <name type="common">Flagellated protozoan</name>
    <dbReference type="NCBI Taxonomy" id="75058"/>
    <lineage>
        <taxon>Eukaryota</taxon>
        <taxon>Discoba</taxon>
        <taxon>Euglenozoa</taxon>
        <taxon>Kinetoplastea</taxon>
        <taxon>Metakinetoplastina</taxon>
        <taxon>Eubodonida</taxon>
        <taxon>Bodonidae</taxon>
        <taxon>Bodo</taxon>
    </lineage>
</organism>